<sequence>MRSPIFTIPSGSTDSFQEHENDTFEAEDGHEEDLLDFAVSRLNGSILDEALTHVAQRTRQGSSSAASTLKPLPAIGVVRLPSSGGEPSMTEEREEDHQPDEMPVSSPVTVVVDAIGEEARLKANVRRYYALMELFETEKGYLNDLRVLVEVYLTSLGAVHPSSTPCENEEAVPSRGHSPSPLHHQLSLQPQHPPICSLSPIGSYDGFDEPEEELHAQPRPAAPIPQTDALSHVAPAIEAEGDAHASTSGEVGSSLGRRASMAANPKRISPLHPPSAFPSQQLQSTAPGNSGVAIVGASVMPQAQAATPRSRKRSLSLSLGLIYFLNICDSTQHSFINLQHSFGAVFLGIFFLAYIHLNLSFRHVLHFSFREHEYTPHECEPLPRDTVYTHSRPFNHQCELNTRPLIVRKR</sequence>
<feature type="domain" description="DH" evidence="3">
    <location>
        <begin position="126"/>
        <end position="156"/>
    </location>
</feature>
<organism evidence="4 5">
    <name type="scientific">Schizopora paradoxa</name>
    <dbReference type="NCBI Taxonomy" id="27342"/>
    <lineage>
        <taxon>Eukaryota</taxon>
        <taxon>Fungi</taxon>
        <taxon>Dikarya</taxon>
        <taxon>Basidiomycota</taxon>
        <taxon>Agaricomycotina</taxon>
        <taxon>Agaricomycetes</taxon>
        <taxon>Hymenochaetales</taxon>
        <taxon>Schizoporaceae</taxon>
        <taxon>Schizopora</taxon>
    </lineage>
</organism>
<dbReference type="AlphaFoldDB" id="A0A0H2S2E1"/>
<evidence type="ECO:0000259" key="3">
    <source>
        <dbReference type="PROSITE" id="PS50010"/>
    </source>
</evidence>
<keyword evidence="2" id="KW-1133">Transmembrane helix</keyword>
<keyword evidence="5" id="KW-1185">Reference proteome</keyword>
<feature type="region of interest" description="Disordered" evidence="1">
    <location>
        <begin position="1"/>
        <end position="29"/>
    </location>
</feature>
<dbReference type="OrthoDB" id="1716625at2759"/>
<feature type="region of interest" description="Disordered" evidence="1">
    <location>
        <begin position="161"/>
        <end position="226"/>
    </location>
</feature>
<reference evidence="4 5" key="1">
    <citation type="submission" date="2015-04" db="EMBL/GenBank/DDBJ databases">
        <title>Complete genome sequence of Schizopora paradoxa KUC8140, a cosmopolitan wood degrader in East Asia.</title>
        <authorList>
            <consortium name="DOE Joint Genome Institute"/>
            <person name="Min B."/>
            <person name="Park H."/>
            <person name="Jang Y."/>
            <person name="Kim J.-J."/>
            <person name="Kim K.H."/>
            <person name="Pangilinan J."/>
            <person name="Lipzen A."/>
            <person name="Riley R."/>
            <person name="Grigoriev I.V."/>
            <person name="Spatafora J.W."/>
            <person name="Choi I.-G."/>
        </authorList>
    </citation>
    <scope>NUCLEOTIDE SEQUENCE [LARGE SCALE GENOMIC DNA]</scope>
    <source>
        <strain evidence="4 5">KUC8140</strain>
    </source>
</reference>
<dbReference type="InterPro" id="IPR035899">
    <property type="entry name" value="DBL_dom_sf"/>
</dbReference>
<dbReference type="SUPFAM" id="SSF48065">
    <property type="entry name" value="DBL homology domain (DH-domain)"/>
    <property type="match status" value="1"/>
</dbReference>
<dbReference type="GO" id="GO:0005085">
    <property type="term" value="F:guanyl-nucleotide exchange factor activity"/>
    <property type="evidence" value="ECO:0007669"/>
    <property type="project" value="InterPro"/>
</dbReference>
<protein>
    <recommendedName>
        <fullName evidence="3">DH domain-containing protein</fullName>
    </recommendedName>
</protein>
<dbReference type="Gene3D" id="1.20.900.10">
    <property type="entry name" value="Dbl homology (DH) domain"/>
    <property type="match status" value="1"/>
</dbReference>
<feature type="transmembrane region" description="Helical" evidence="2">
    <location>
        <begin position="342"/>
        <end position="361"/>
    </location>
</feature>
<feature type="region of interest" description="Disordered" evidence="1">
    <location>
        <begin position="76"/>
        <end position="104"/>
    </location>
</feature>
<proteinExistence type="predicted"/>
<name>A0A0H2S2E1_9AGAM</name>
<gene>
    <name evidence="4" type="ORF">SCHPADRAFT_902017</name>
</gene>
<evidence type="ECO:0000313" key="4">
    <source>
        <dbReference type="EMBL" id="KLO15923.1"/>
    </source>
</evidence>
<evidence type="ECO:0000256" key="1">
    <source>
        <dbReference type="SAM" id="MobiDB-lite"/>
    </source>
</evidence>
<dbReference type="InterPro" id="IPR000219">
    <property type="entry name" value="DH_dom"/>
</dbReference>
<dbReference type="Proteomes" id="UP000053477">
    <property type="component" value="Unassembled WGS sequence"/>
</dbReference>
<dbReference type="EMBL" id="KQ085923">
    <property type="protein sequence ID" value="KLO15923.1"/>
    <property type="molecule type" value="Genomic_DNA"/>
</dbReference>
<dbReference type="PROSITE" id="PS50010">
    <property type="entry name" value="DH_2"/>
    <property type="match status" value="1"/>
</dbReference>
<keyword evidence="2" id="KW-0812">Transmembrane</keyword>
<accession>A0A0H2S2E1</accession>
<evidence type="ECO:0000256" key="2">
    <source>
        <dbReference type="SAM" id="Phobius"/>
    </source>
</evidence>
<keyword evidence="2" id="KW-0472">Membrane</keyword>
<evidence type="ECO:0000313" key="5">
    <source>
        <dbReference type="Proteomes" id="UP000053477"/>
    </source>
</evidence>
<dbReference type="InParanoid" id="A0A0H2S2E1"/>